<sequence>MTTRWLLVTGGAGFIGADFVHHWCQAYPNDRVVVLDALTYAGNRRNLASLEGRESFRFVEGDICDGLRRGVAHRTIVDNLLAEEDINAIAHFAAESHVDRSIIGPAAFVQTNVVGTFKLLEAFRQHWQTKFC</sequence>
<dbReference type="Pfam" id="PF16363">
    <property type="entry name" value="GDP_Man_Dehyd"/>
    <property type="match status" value="1"/>
</dbReference>
<dbReference type="AlphaFoldDB" id="K9WU63"/>
<evidence type="ECO:0000313" key="3">
    <source>
        <dbReference type="Proteomes" id="UP000010475"/>
    </source>
</evidence>
<organism evidence="2 3">
    <name type="scientific">Cylindrospermum stagnale PCC 7417</name>
    <dbReference type="NCBI Taxonomy" id="56107"/>
    <lineage>
        <taxon>Bacteria</taxon>
        <taxon>Bacillati</taxon>
        <taxon>Cyanobacteriota</taxon>
        <taxon>Cyanophyceae</taxon>
        <taxon>Nostocales</taxon>
        <taxon>Nostocaceae</taxon>
        <taxon>Cylindrospermum</taxon>
    </lineage>
</organism>
<dbReference type="Gene3D" id="3.40.50.720">
    <property type="entry name" value="NAD(P)-binding Rossmann-like Domain"/>
    <property type="match status" value="1"/>
</dbReference>
<evidence type="ECO:0000259" key="1">
    <source>
        <dbReference type="Pfam" id="PF16363"/>
    </source>
</evidence>
<dbReference type="PANTHER" id="PTHR43000">
    <property type="entry name" value="DTDP-D-GLUCOSE 4,6-DEHYDRATASE-RELATED"/>
    <property type="match status" value="1"/>
</dbReference>
<protein>
    <submittedName>
        <fullName evidence="2">dTDP-D-glucose 4,6-dehydratase</fullName>
    </submittedName>
</protein>
<dbReference type="Proteomes" id="UP000010475">
    <property type="component" value="Chromosome"/>
</dbReference>
<keyword evidence="3" id="KW-1185">Reference proteome</keyword>
<feature type="domain" description="NAD(P)-binding" evidence="1">
    <location>
        <begin position="7"/>
        <end position="130"/>
    </location>
</feature>
<dbReference type="KEGG" id="csg:Cylst_1648"/>
<evidence type="ECO:0000313" key="2">
    <source>
        <dbReference type="EMBL" id="AFZ23925.1"/>
    </source>
</evidence>
<dbReference type="SUPFAM" id="SSF51735">
    <property type="entry name" value="NAD(P)-binding Rossmann-fold domains"/>
    <property type="match status" value="1"/>
</dbReference>
<dbReference type="InterPro" id="IPR036291">
    <property type="entry name" value="NAD(P)-bd_dom_sf"/>
</dbReference>
<proteinExistence type="predicted"/>
<reference evidence="2 3" key="1">
    <citation type="submission" date="2012-06" db="EMBL/GenBank/DDBJ databases">
        <title>Finished chromosome of genome of Cylindrospermum stagnale PCC 7417.</title>
        <authorList>
            <consortium name="US DOE Joint Genome Institute"/>
            <person name="Gugger M."/>
            <person name="Coursin T."/>
            <person name="Rippka R."/>
            <person name="Tandeau De Marsac N."/>
            <person name="Huntemann M."/>
            <person name="Wei C.-L."/>
            <person name="Han J."/>
            <person name="Detter J.C."/>
            <person name="Han C."/>
            <person name="Tapia R."/>
            <person name="Chen A."/>
            <person name="Kyrpides N."/>
            <person name="Mavromatis K."/>
            <person name="Markowitz V."/>
            <person name="Szeto E."/>
            <person name="Ivanova N."/>
            <person name="Pagani I."/>
            <person name="Pati A."/>
            <person name="Goodwin L."/>
            <person name="Nordberg H.P."/>
            <person name="Cantor M.N."/>
            <person name="Hua S.X."/>
            <person name="Woyke T."/>
            <person name="Kerfeld C.A."/>
        </authorList>
    </citation>
    <scope>NUCLEOTIDE SEQUENCE [LARGE SCALE GENOMIC DNA]</scope>
    <source>
        <strain evidence="2 3">PCC 7417</strain>
    </source>
</reference>
<name>K9WU63_9NOST</name>
<dbReference type="InterPro" id="IPR016040">
    <property type="entry name" value="NAD(P)-bd_dom"/>
</dbReference>
<dbReference type="HOGENOM" id="CLU_007383_1_11_3"/>
<dbReference type="STRING" id="56107.Cylst_1648"/>
<gene>
    <name evidence="2" type="ORF">Cylst_1648</name>
</gene>
<dbReference type="EMBL" id="CP003642">
    <property type="protein sequence ID" value="AFZ23925.1"/>
    <property type="molecule type" value="Genomic_DNA"/>
</dbReference>
<dbReference type="PATRIC" id="fig|56107.3.peg.1850"/>
<dbReference type="eggNOG" id="COG1088">
    <property type="taxonomic scope" value="Bacteria"/>
</dbReference>
<accession>K9WU63</accession>